<dbReference type="EMBL" id="GBXM01043487">
    <property type="protein sequence ID" value="JAH65090.1"/>
    <property type="molecule type" value="Transcribed_RNA"/>
</dbReference>
<reference evidence="1" key="1">
    <citation type="submission" date="2014-11" db="EMBL/GenBank/DDBJ databases">
        <authorList>
            <person name="Amaro Gonzalez C."/>
        </authorList>
    </citation>
    <scope>NUCLEOTIDE SEQUENCE</scope>
</reference>
<name>A0A0E9UIJ9_ANGAN</name>
<protein>
    <submittedName>
        <fullName evidence="1">Uncharacterized protein</fullName>
    </submittedName>
</protein>
<reference evidence="1" key="2">
    <citation type="journal article" date="2015" name="Fish Shellfish Immunol.">
        <title>Early steps in the European eel (Anguilla anguilla)-Vibrio vulnificus interaction in the gills: Role of the RtxA13 toxin.</title>
        <authorList>
            <person name="Callol A."/>
            <person name="Pajuelo D."/>
            <person name="Ebbesson L."/>
            <person name="Teles M."/>
            <person name="MacKenzie S."/>
            <person name="Amaro C."/>
        </authorList>
    </citation>
    <scope>NUCLEOTIDE SEQUENCE</scope>
</reference>
<dbReference type="AlphaFoldDB" id="A0A0E9UIJ9"/>
<accession>A0A0E9UIJ9</accession>
<sequence length="39" mass="4509">MLMDREARDRTAVMAYRLISTSATFFRTSCSSTIVFPYL</sequence>
<organism evidence="1">
    <name type="scientific">Anguilla anguilla</name>
    <name type="common">European freshwater eel</name>
    <name type="synonym">Muraena anguilla</name>
    <dbReference type="NCBI Taxonomy" id="7936"/>
    <lineage>
        <taxon>Eukaryota</taxon>
        <taxon>Metazoa</taxon>
        <taxon>Chordata</taxon>
        <taxon>Craniata</taxon>
        <taxon>Vertebrata</taxon>
        <taxon>Euteleostomi</taxon>
        <taxon>Actinopterygii</taxon>
        <taxon>Neopterygii</taxon>
        <taxon>Teleostei</taxon>
        <taxon>Anguilliformes</taxon>
        <taxon>Anguillidae</taxon>
        <taxon>Anguilla</taxon>
    </lineage>
</organism>
<evidence type="ECO:0000313" key="1">
    <source>
        <dbReference type="EMBL" id="JAH65090.1"/>
    </source>
</evidence>
<proteinExistence type="predicted"/>